<gene>
    <name evidence="2" type="ORF">EWE74_06585</name>
</gene>
<organism evidence="2 3">
    <name type="scientific">Sphingobacterium corticibacterium</name>
    <dbReference type="NCBI Taxonomy" id="2484746"/>
    <lineage>
        <taxon>Bacteria</taxon>
        <taxon>Pseudomonadati</taxon>
        <taxon>Bacteroidota</taxon>
        <taxon>Sphingobacteriia</taxon>
        <taxon>Sphingobacteriales</taxon>
        <taxon>Sphingobacteriaceae</taxon>
        <taxon>Sphingobacterium</taxon>
    </lineage>
</organism>
<protein>
    <recommendedName>
        <fullName evidence="4">Lipoprotein</fullName>
    </recommendedName>
</protein>
<reference evidence="2 3" key="1">
    <citation type="submission" date="2019-02" db="EMBL/GenBank/DDBJ databases">
        <authorList>
            <person name="Li Y."/>
        </authorList>
    </citation>
    <scope>NUCLEOTIDE SEQUENCE [LARGE SCALE GENOMIC DNA]</scope>
    <source>
        <strain evidence="2 3">30C10-4-7</strain>
    </source>
</reference>
<dbReference type="OrthoDB" id="2989979at2"/>
<evidence type="ECO:0000313" key="2">
    <source>
        <dbReference type="EMBL" id="RZF62463.1"/>
    </source>
</evidence>
<dbReference type="PROSITE" id="PS51257">
    <property type="entry name" value="PROKAR_LIPOPROTEIN"/>
    <property type="match status" value="1"/>
</dbReference>
<sequence>MKTTFLQAVAVMMLASTLTSCGNNQKGNEHATEDALTANLGQYVATSTTDNPAIFLSLVNSTETDSSIVYVGKSLNDTDTLGLQIEITKDIPGGVFEDGNVNEEKAFHEGAIKFSSVGEESDRFVKAVATLYKQPVDGGMTDAILEPLVFSSNKTAVDLTGNGTYAFKLFFANSIGEEAEVFAELNLYNRSFKIWAKDAEQYPRILSAFTGGL</sequence>
<dbReference type="RefSeq" id="WP_130140689.1">
    <property type="nucleotide sequence ID" value="NZ_SGIT01000001.1"/>
</dbReference>
<name>A0A4Q6XQ99_9SPHI</name>
<dbReference type="AlphaFoldDB" id="A0A4Q6XQ99"/>
<keyword evidence="3" id="KW-1185">Reference proteome</keyword>
<comment type="caution">
    <text evidence="2">The sequence shown here is derived from an EMBL/GenBank/DDBJ whole genome shotgun (WGS) entry which is preliminary data.</text>
</comment>
<proteinExistence type="predicted"/>
<evidence type="ECO:0000256" key="1">
    <source>
        <dbReference type="SAM" id="SignalP"/>
    </source>
</evidence>
<feature type="signal peptide" evidence="1">
    <location>
        <begin position="1"/>
        <end position="21"/>
    </location>
</feature>
<feature type="chain" id="PRO_5020654092" description="Lipoprotein" evidence="1">
    <location>
        <begin position="22"/>
        <end position="213"/>
    </location>
</feature>
<accession>A0A4Q6XQ99</accession>
<keyword evidence="1" id="KW-0732">Signal</keyword>
<evidence type="ECO:0000313" key="3">
    <source>
        <dbReference type="Proteomes" id="UP000292855"/>
    </source>
</evidence>
<dbReference type="EMBL" id="SGIT01000001">
    <property type="protein sequence ID" value="RZF62463.1"/>
    <property type="molecule type" value="Genomic_DNA"/>
</dbReference>
<evidence type="ECO:0008006" key="4">
    <source>
        <dbReference type="Google" id="ProtNLM"/>
    </source>
</evidence>
<dbReference type="Proteomes" id="UP000292855">
    <property type="component" value="Unassembled WGS sequence"/>
</dbReference>